<dbReference type="Proteomes" id="UP000735302">
    <property type="component" value="Unassembled WGS sequence"/>
</dbReference>
<keyword evidence="2" id="KW-1133">Transmembrane helix</keyword>
<comment type="caution">
    <text evidence="3">The sequence shown here is derived from an EMBL/GenBank/DDBJ whole genome shotgun (WGS) entry which is preliminary data.</text>
</comment>
<gene>
    <name evidence="3" type="ORF">PoB_000022900</name>
</gene>
<dbReference type="EMBL" id="BLXT01000025">
    <property type="protein sequence ID" value="GFN73723.1"/>
    <property type="molecule type" value="Genomic_DNA"/>
</dbReference>
<keyword evidence="2" id="KW-0812">Transmembrane</keyword>
<feature type="transmembrane region" description="Helical" evidence="2">
    <location>
        <begin position="148"/>
        <end position="164"/>
    </location>
</feature>
<proteinExistence type="predicted"/>
<dbReference type="AlphaFoldDB" id="A0AAV3XQN5"/>
<feature type="non-terminal residue" evidence="3">
    <location>
        <position position="1"/>
    </location>
</feature>
<evidence type="ECO:0000313" key="4">
    <source>
        <dbReference type="Proteomes" id="UP000735302"/>
    </source>
</evidence>
<keyword evidence="4" id="KW-1185">Reference proteome</keyword>
<evidence type="ECO:0000256" key="1">
    <source>
        <dbReference type="SAM" id="MobiDB-lite"/>
    </source>
</evidence>
<reference evidence="3 4" key="1">
    <citation type="journal article" date="2021" name="Elife">
        <title>Chloroplast acquisition without the gene transfer in kleptoplastic sea slugs, Plakobranchus ocellatus.</title>
        <authorList>
            <person name="Maeda T."/>
            <person name="Takahashi S."/>
            <person name="Yoshida T."/>
            <person name="Shimamura S."/>
            <person name="Takaki Y."/>
            <person name="Nagai Y."/>
            <person name="Toyoda A."/>
            <person name="Suzuki Y."/>
            <person name="Arimoto A."/>
            <person name="Ishii H."/>
            <person name="Satoh N."/>
            <person name="Nishiyama T."/>
            <person name="Hasebe M."/>
            <person name="Maruyama T."/>
            <person name="Minagawa J."/>
            <person name="Obokata J."/>
            <person name="Shigenobu S."/>
        </authorList>
    </citation>
    <scope>NUCLEOTIDE SEQUENCE [LARGE SCALE GENOMIC DNA]</scope>
</reference>
<protein>
    <submittedName>
        <fullName evidence="3">Kelch-like protein 29</fullName>
    </submittedName>
</protein>
<evidence type="ECO:0000256" key="2">
    <source>
        <dbReference type="SAM" id="Phobius"/>
    </source>
</evidence>
<accession>A0AAV3XQN5</accession>
<keyword evidence="2" id="KW-0472">Membrane</keyword>
<feature type="region of interest" description="Disordered" evidence="1">
    <location>
        <begin position="49"/>
        <end position="82"/>
    </location>
</feature>
<sequence length="166" mass="19521">RNELRNQRKDRQVSYNRETNLSVATTLHIIKMYERRAKEAESRVEALEAELEGRNGTRQTSGPIRQEKSQGHFPPVKADELSKKNQVLIEESQDQKREIQRLKKENADLFLKVKQSTQERDLIMSQLSTSEMARKDLYTRFQRQKAQVIYVIALILCYYSNLNAHL</sequence>
<organism evidence="3 4">
    <name type="scientific">Plakobranchus ocellatus</name>
    <dbReference type="NCBI Taxonomy" id="259542"/>
    <lineage>
        <taxon>Eukaryota</taxon>
        <taxon>Metazoa</taxon>
        <taxon>Spiralia</taxon>
        <taxon>Lophotrochozoa</taxon>
        <taxon>Mollusca</taxon>
        <taxon>Gastropoda</taxon>
        <taxon>Heterobranchia</taxon>
        <taxon>Euthyneura</taxon>
        <taxon>Panpulmonata</taxon>
        <taxon>Sacoglossa</taxon>
        <taxon>Placobranchoidea</taxon>
        <taxon>Plakobranchidae</taxon>
        <taxon>Plakobranchus</taxon>
    </lineage>
</organism>
<evidence type="ECO:0000313" key="3">
    <source>
        <dbReference type="EMBL" id="GFN73723.1"/>
    </source>
</evidence>
<name>A0AAV3XQN5_9GAST</name>